<evidence type="ECO:0000256" key="2">
    <source>
        <dbReference type="ARBA" id="ARBA00022801"/>
    </source>
</evidence>
<dbReference type="InterPro" id="IPR050079">
    <property type="entry name" value="DEAD_box_RNA_helicase"/>
</dbReference>
<proteinExistence type="predicted"/>
<protein>
    <submittedName>
        <fullName evidence="6">RNA helicase</fullName>
    </submittedName>
</protein>
<keyword evidence="3 6" id="KW-0347">Helicase</keyword>
<gene>
    <name evidence="6" type="ORF">DVK85_00370</name>
</gene>
<dbReference type="KEGG" id="fat:DVK85_00370"/>
<dbReference type="InterPro" id="IPR027417">
    <property type="entry name" value="P-loop_NTPase"/>
</dbReference>
<dbReference type="Proteomes" id="UP000253951">
    <property type="component" value="Chromosome"/>
</dbReference>
<name>A0A345H858_9FLAO</name>
<sequence length="215" mass="24262">MFLKKINTDLLEGLKEAGLTEPTIVQKKTFGTIKSGADCVISAPDGMGKSTAIVINAIQRLEKAFEQSPRALVIVQDKAKVLEMEGLFKQYAKYTDLRVYGVYEQGDIDYDKNQISVGIDVLIGTPGTLSDMFSSAGFDVNRLKMFILDDANVILKVRHDTKVMRMSDGIVKTQRIFFTDDITERVESLADRIMIEPLFFEFEEEDNKEAQEEQE</sequence>
<dbReference type="GO" id="GO:0016787">
    <property type="term" value="F:hydrolase activity"/>
    <property type="evidence" value="ECO:0007669"/>
    <property type="project" value="UniProtKB-KW"/>
</dbReference>
<dbReference type="OrthoDB" id="1118340at2"/>
<dbReference type="GO" id="GO:0003724">
    <property type="term" value="F:RNA helicase activity"/>
    <property type="evidence" value="ECO:0007669"/>
    <property type="project" value="TreeGrafter"/>
</dbReference>
<evidence type="ECO:0000313" key="7">
    <source>
        <dbReference type="Proteomes" id="UP000253951"/>
    </source>
</evidence>
<dbReference type="PROSITE" id="PS51192">
    <property type="entry name" value="HELICASE_ATP_BIND_1"/>
    <property type="match status" value="1"/>
</dbReference>
<accession>A0A345H858</accession>
<evidence type="ECO:0000259" key="5">
    <source>
        <dbReference type="PROSITE" id="PS51192"/>
    </source>
</evidence>
<evidence type="ECO:0000256" key="3">
    <source>
        <dbReference type="ARBA" id="ARBA00022806"/>
    </source>
</evidence>
<keyword evidence="2" id="KW-0378">Hydrolase</keyword>
<keyword evidence="4" id="KW-0067">ATP-binding</keyword>
<dbReference type="AlphaFoldDB" id="A0A345H858"/>
<evidence type="ECO:0000256" key="1">
    <source>
        <dbReference type="ARBA" id="ARBA00022741"/>
    </source>
</evidence>
<dbReference type="InterPro" id="IPR014001">
    <property type="entry name" value="Helicase_ATP-bd"/>
</dbReference>
<keyword evidence="7" id="KW-1185">Reference proteome</keyword>
<dbReference type="GO" id="GO:0003676">
    <property type="term" value="F:nucleic acid binding"/>
    <property type="evidence" value="ECO:0007669"/>
    <property type="project" value="InterPro"/>
</dbReference>
<evidence type="ECO:0000256" key="4">
    <source>
        <dbReference type="ARBA" id="ARBA00022840"/>
    </source>
</evidence>
<dbReference type="SMART" id="SM00487">
    <property type="entry name" value="DEXDc"/>
    <property type="match status" value="1"/>
</dbReference>
<keyword evidence="1" id="KW-0547">Nucleotide-binding</keyword>
<dbReference type="InterPro" id="IPR011545">
    <property type="entry name" value="DEAD/DEAH_box_helicase_dom"/>
</dbReference>
<feature type="domain" description="Helicase ATP-binding" evidence="5">
    <location>
        <begin position="30"/>
        <end position="200"/>
    </location>
</feature>
<dbReference type="Gene3D" id="3.40.50.300">
    <property type="entry name" value="P-loop containing nucleotide triphosphate hydrolases"/>
    <property type="match status" value="1"/>
</dbReference>
<evidence type="ECO:0000313" key="6">
    <source>
        <dbReference type="EMBL" id="AXG72768.1"/>
    </source>
</evidence>
<dbReference type="EMBL" id="CP031188">
    <property type="protein sequence ID" value="AXG72768.1"/>
    <property type="molecule type" value="Genomic_DNA"/>
</dbReference>
<organism evidence="6 7">
    <name type="scientific">Flavobacterium arcticum</name>
    <dbReference type="NCBI Taxonomy" id="1784713"/>
    <lineage>
        <taxon>Bacteria</taxon>
        <taxon>Pseudomonadati</taxon>
        <taxon>Bacteroidota</taxon>
        <taxon>Flavobacteriia</taxon>
        <taxon>Flavobacteriales</taxon>
        <taxon>Flavobacteriaceae</taxon>
        <taxon>Flavobacterium</taxon>
    </lineage>
</organism>
<dbReference type="GO" id="GO:0005829">
    <property type="term" value="C:cytosol"/>
    <property type="evidence" value="ECO:0007669"/>
    <property type="project" value="TreeGrafter"/>
</dbReference>
<reference evidence="6 7" key="1">
    <citation type="submission" date="2018-07" db="EMBL/GenBank/DDBJ databases">
        <title>Complete genome sequence of Flavobacterium arcticum type strain SM1502T.</title>
        <authorList>
            <person name="Li Y."/>
            <person name="Li D.-D."/>
        </authorList>
    </citation>
    <scope>NUCLEOTIDE SEQUENCE [LARGE SCALE GENOMIC DNA]</scope>
    <source>
        <strain evidence="6 7">SM1502</strain>
    </source>
</reference>
<dbReference type="Pfam" id="PF00270">
    <property type="entry name" value="DEAD"/>
    <property type="match status" value="1"/>
</dbReference>
<dbReference type="PANTHER" id="PTHR47959">
    <property type="entry name" value="ATP-DEPENDENT RNA HELICASE RHLE-RELATED"/>
    <property type="match status" value="1"/>
</dbReference>
<dbReference type="PANTHER" id="PTHR47959:SF13">
    <property type="entry name" value="ATP-DEPENDENT RNA HELICASE RHLE"/>
    <property type="match status" value="1"/>
</dbReference>
<dbReference type="RefSeq" id="WP_114676531.1">
    <property type="nucleotide sequence ID" value="NZ_CP031188.1"/>
</dbReference>
<dbReference type="GO" id="GO:0005524">
    <property type="term" value="F:ATP binding"/>
    <property type="evidence" value="ECO:0007669"/>
    <property type="project" value="UniProtKB-KW"/>
</dbReference>
<dbReference type="SUPFAM" id="SSF52540">
    <property type="entry name" value="P-loop containing nucleoside triphosphate hydrolases"/>
    <property type="match status" value="1"/>
</dbReference>